<sequence>MPCLRLLCFALLCCLALLPATPLCAQDEPAAVPSLLAMAPAKKADGSRFRLGYFEGGPYAHYPATLKATVQGLVELGWCQPLEFPPVQDLEDARSIWAFLAANARSEYIEFVADAFYGGDWNESIPRETVKQDVLGRLTQKHDLDLIFAMGTWAGQDLANAAHTTPTLVMSASDPVGAKIIPSADDSGLDHLNARVDPTRYQRQVRLFHDIIGFKKLGLVYEDTVAGRSYAALDDVTLVAQERGIVLVTCTAELESVNSGQAARNLKACHEELAPKVDAVYLTENAGMQLHRLPVILEPLNKARIPTFSQSGSEEVRHGVLLSIAQAGFRYVGEFHARTIVQVLRGASPRSLPQRFEEPPKIAINLKAAEVVGFDPPVDILMAADEIYEAIAVAPDPNAAN</sequence>
<keyword evidence="1" id="KW-0732">Signal</keyword>
<dbReference type="Pfam" id="PF04392">
    <property type="entry name" value="ABC_sub_bind"/>
    <property type="match status" value="1"/>
</dbReference>
<dbReference type="RefSeq" id="WP_021761699.1">
    <property type="nucleotide sequence ID" value="NC_022444.1"/>
</dbReference>
<proteinExistence type="predicted"/>
<feature type="chain" id="PRO_5004588393" description="ABC transporter substrate-binding protein" evidence="1">
    <location>
        <begin position="26"/>
        <end position="401"/>
    </location>
</feature>
<dbReference type="KEGG" id="dgg:DGI_2920"/>
<protein>
    <recommendedName>
        <fullName evidence="4">ABC transporter substrate-binding protein</fullName>
    </recommendedName>
</protein>
<reference evidence="2 3" key="1">
    <citation type="journal article" date="2013" name="J. Bacteriol.">
        <title>Roles of HynAB and Ech, the only two hydrogenases found in the model sulfate reducer Desulfovibrio gigas.</title>
        <authorList>
            <person name="Morais-Silva F.O."/>
            <person name="Santos C.I."/>
            <person name="Rodrigues R."/>
            <person name="Pereira I.A."/>
            <person name="Rodrigues-Pousada C."/>
        </authorList>
    </citation>
    <scope>NUCLEOTIDE SEQUENCE [LARGE SCALE GENOMIC DNA]</scope>
    <source>
        <strain evidence="3">ATCC 19364 / DSM 1382 / NCIMB 9332 / VKM B-1759</strain>
    </source>
</reference>
<dbReference type="Gene3D" id="3.40.50.2300">
    <property type="match status" value="2"/>
</dbReference>
<dbReference type="EMBL" id="CP006585">
    <property type="protein sequence ID" value="AGW14646.1"/>
    <property type="molecule type" value="Genomic_DNA"/>
</dbReference>
<keyword evidence="3" id="KW-1185">Reference proteome</keyword>
<evidence type="ECO:0008006" key="4">
    <source>
        <dbReference type="Google" id="ProtNLM"/>
    </source>
</evidence>
<accession>T2GEV7</accession>
<dbReference type="HOGENOM" id="CLU_050532_0_0_7"/>
<dbReference type="PATRIC" id="fig|1121448.10.peg.2883"/>
<evidence type="ECO:0000313" key="2">
    <source>
        <dbReference type="EMBL" id="AGW14646.1"/>
    </source>
</evidence>
<reference evidence="3" key="2">
    <citation type="submission" date="2013-07" db="EMBL/GenBank/DDBJ databases">
        <authorList>
            <person name="Morais-Silva F.O."/>
            <person name="Rezende A.M."/>
            <person name="Pimentel C."/>
            <person name="Resende D.M."/>
            <person name="Santos C.I."/>
            <person name="Clemente C."/>
            <person name="de Oliveira L.M."/>
            <person name="da Silva S.M."/>
            <person name="Costa D.A."/>
            <person name="Varela-Raposo A."/>
            <person name="Horacio E.C.A."/>
            <person name="Matos M."/>
            <person name="Flores O."/>
            <person name="Ruiz J.C."/>
            <person name="Rodrigues-Pousada C."/>
        </authorList>
    </citation>
    <scope>NUCLEOTIDE SEQUENCE [LARGE SCALE GENOMIC DNA]</scope>
    <source>
        <strain evidence="3">ATCC 19364 / DSM 1382 / NCIMB 9332 / VKM B-1759</strain>
    </source>
</reference>
<gene>
    <name evidence="2" type="ORF">DGI_2920</name>
</gene>
<dbReference type="InterPro" id="IPR007487">
    <property type="entry name" value="ABC_transpt-TYRBP-like"/>
</dbReference>
<dbReference type="STRING" id="1121448.DGI_2920"/>
<dbReference type="AlphaFoldDB" id="T2GEV7"/>
<name>T2GEV7_MEGG1</name>
<dbReference type="PANTHER" id="PTHR35271">
    <property type="entry name" value="ABC TRANSPORTER, SUBSTRATE-BINDING LIPOPROTEIN-RELATED"/>
    <property type="match status" value="1"/>
</dbReference>
<dbReference type="Proteomes" id="UP000016587">
    <property type="component" value="Chromosome"/>
</dbReference>
<dbReference type="eggNOG" id="COG2984">
    <property type="taxonomic scope" value="Bacteria"/>
</dbReference>
<feature type="signal peptide" evidence="1">
    <location>
        <begin position="1"/>
        <end position="25"/>
    </location>
</feature>
<evidence type="ECO:0000313" key="3">
    <source>
        <dbReference type="Proteomes" id="UP000016587"/>
    </source>
</evidence>
<organism evidence="2 3">
    <name type="scientific">Megalodesulfovibrio gigas (strain ATCC 19364 / DSM 1382 / NCIMB 9332 / VKM B-1759)</name>
    <name type="common">Desulfovibrio gigas</name>
    <dbReference type="NCBI Taxonomy" id="1121448"/>
    <lineage>
        <taxon>Bacteria</taxon>
        <taxon>Pseudomonadati</taxon>
        <taxon>Thermodesulfobacteriota</taxon>
        <taxon>Desulfovibrionia</taxon>
        <taxon>Desulfovibrionales</taxon>
        <taxon>Desulfovibrionaceae</taxon>
        <taxon>Megalodesulfovibrio</taxon>
    </lineage>
</organism>
<evidence type="ECO:0000256" key="1">
    <source>
        <dbReference type="SAM" id="SignalP"/>
    </source>
</evidence>
<dbReference type="PANTHER" id="PTHR35271:SF1">
    <property type="entry name" value="ABC TRANSPORTER, SUBSTRATE-BINDING LIPOPROTEIN"/>
    <property type="match status" value="1"/>
</dbReference>